<evidence type="ECO:0000256" key="2">
    <source>
        <dbReference type="ARBA" id="ARBA00022525"/>
    </source>
</evidence>
<dbReference type="EMBL" id="JAVSJA010000001">
    <property type="protein sequence ID" value="MDT3674609.1"/>
    <property type="molecule type" value="Genomic_DNA"/>
</dbReference>
<protein>
    <submittedName>
        <fullName evidence="3">Calcium-binding protein</fullName>
    </submittedName>
</protein>
<dbReference type="Proteomes" id="UP001180650">
    <property type="component" value="Unassembled WGS sequence"/>
</dbReference>
<gene>
    <name evidence="3" type="ORF">RAM70_08735</name>
</gene>
<dbReference type="InterPro" id="IPR018511">
    <property type="entry name" value="Hemolysin-typ_Ca-bd_CS"/>
</dbReference>
<comment type="caution">
    <text evidence="3">The sequence shown here is derived from an EMBL/GenBank/DDBJ whole genome shotgun (WGS) entry which is preliminary data.</text>
</comment>
<proteinExistence type="predicted"/>
<sequence length="535" mass="53370">MANPIFFDIFDGNLLDNNITNGLNSDDLIVLDNGNDSSDGGAGNDLIFGNGGNDTLVGGAGIDTLNGGDGNDVITSDGDGGIYGGDAGNDTLFSGIGNETMDGGAGIDTIDHTVFGGNYVFNMATGLTNFGGESFINFENANMGAGNDSVTGNASANIINGGAGNDTLVGGAGIDTLNGGDGNDVITSDGDGGIYRGDAGNDTLFSGIGNETMDGGAGIDTIDHTVFGGNYVFNMATGLTNFGGESFINFENANMGAGNDSVTGNASANIINGGAGNDTLVGGAGIDTLNGGDGNDVITSDGDGGIYRGDAGNDTLFSGIGNETMDGGAGIDTIDHTVFGGNYVFNMATGLTNFGGESFINFENANMGAGNDSVTGNASANIINGGAGNDTLEGGFGQDTLTGGAGNDFFRLTEVSFISLPPGPANPQSRDLITLFSVADDTIILADSLDSSFAFSPGAITGLSFVGGNVPGNVLNAGWFFVGSPGWNPTDLSGIYFTPSDGNIFYNPDSTTAGSYLIANVGTAAMTNADFVYGV</sequence>
<evidence type="ECO:0000313" key="4">
    <source>
        <dbReference type="Proteomes" id="UP001180650"/>
    </source>
</evidence>
<evidence type="ECO:0000313" key="3">
    <source>
        <dbReference type="EMBL" id="MDT3674609.1"/>
    </source>
</evidence>
<dbReference type="Gene3D" id="2.150.10.10">
    <property type="entry name" value="Serralysin-like metalloprotease, C-terminal"/>
    <property type="match status" value="4"/>
</dbReference>
<dbReference type="PROSITE" id="PS00330">
    <property type="entry name" value="HEMOLYSIN_CALCIUM"/>
    <property type="match status" value="5"/>
</dbReference>
<keyword evidence="2" id="KW-0964">Secreted</keyword>
<keyword evidence="4" id="KW-1185">Reference proteome</keyword>
<evidence type="ECO:0000256" key="1">
    <source>
        <dbReference type="ARBA" id="ARBA00004613"/>
    </source>
</evidence>
<dbReference type="PRINTS" id="PR00313">
    <property type="entry name" value="CABNDNGRPT"/>
</dbReference>
<dbReference type="PANTHER" id="PTHR38340:SF1">
    <property type="entry name" value="S-LAYER PROTEIN"/>
    <property type="match status" value="1"/>
</dbReference>
<dbReference type="PANTHER" id="PTHR38340">
    <property type="entry name" value="S-LAYER PROTEIN"/>
    <property type="match status" value="1"/>
</dbReference>
<dbReference type="InterPro" id="IPR050557">
    <property type="entry name" value="RTX_toxin/Mannuronan_C5-epim"/>
</dbReference>
<dbReference type="SUPFAM" id="SSF51120">
    <property type="entry name" value="beta-Roll"/>
    <property type="match status" value="3"/>
</dbReference>
<organism evidence="3 4">
    <name type="scientific">Microcystis wesenbergii NRERC-220</name>
    <dbReference type="NCBI Taxonomy" id="3068991"/>
    <lineage>
        <taxon>Bacteria</taxon>
        <taxon>Bacillati</taxon>
        <taxon>Cyanobacteriota</taxon>
        <taxon>Cyanophyceae</taxon>
        <taxon>Oscillatoriophycideae</taxon>
        <taxon>Chroococcales</taxon>
        <taxon>Microcystaceae</taxon>
        <taxon>Microcystis</taxon>
    </lineage>
</organism>
<dbReference type="InterPro" id="IPR011049">
    <property type="entry name" value="Serralysin-like_metalloprot_C"/>
</dbReference>
<reference evidence="3" key="1">
    <citation type="submission" date="2023-08" db="EMBL/GenBank/DDBJ databases">
        <authorList>
            <person name="Park H.-K."/>
            <person name="Kim I.-S."/>
        </authorList>
    </citation>
    <scope>NUCLEOTIDE SEQUENCE</scope>
    <source>
        <strain evidence="3">NRERC-220</strain>
    </source>
</reference>
<dbReference type="Pfam" id="PF00353">
    <property type="entry name" value="HemolysinCabind"/>
    <property type="match status" value="8"/>
</dbReference>
<dbReference type="InterPro" id="IPR001343">
    <property type="entry name" value="Hemolysn_Ca-bd"/>
</dbReference>
<name>A0ABU3HJ90_9CHRO</name>
<dbReference type="RefSeq" id="WP_312673320.1">
    <property type="nucleotide sequence ID" value="NZ_JAVSJA010000001.1"/>
</dbReference>
<comment type="subcellular location">
    <subcellularLocation>
        <location evidence="1">Secreted</location>
    </subcellularLocation>
</comment>
<accession>A0ABU3HJ90</accession>